<dbReference type="Proteomes" id="UP000661918">
    <property type="component" value="Unassembled WGS sequence"/>
</dbReference>
<reference evidence="4" key="1">
    <citation type="journal article" date="2019" name="Int. J. Syst. Evol. Microbiol.">
        <title>The Global Catalogue of Microorganisms (GCM) 10K type strain sequencing project: providing services to taxonomists for standard genome sequencing and annotation.</title>
        <authorList>
            <consortium name="The Broad Institute Genomics Platform"/>
            <consortium name="The Broad Institute Genome Sequencing Center for Infectious Disease"/>
            <person name="Wu L."/>
            <person name="Ma J."/>
        </authorList>
    </citation>
    <scope>NUCLEOTIDE SEQUENCE [LARGE SCALE GENOMIC DNA]</scope>
    <source>
        <strain evidence="4">JCM 15443</strain>
    </source>
</reference>
<keyword evidence="4" id="KW-1185">Reference proteome</keyword>
<dbReference type="SUPFAM" id="SSF53756">
    <property type="entry name" value="UDP-Glycosyltransferase/glycogen phosphorylase"/>
    <property type="match status" value="1"/>
</dbReference>
<dbReference type="PANTHER" id="PTHR46401">
    <property type="entry name" value="GLYCOSYLTRANSFERASE WBBK-RELATED"/>
    <property type="match status" value="1"/>
</dbReference>
<evidence type="ECO:0000259" key="2">
    <source>
        <dbReference type="Pfam" id="PF00534"/>
    </source>
</evidence>
<evidence type="ECO:0000256" key="1">
    <source>
        <dbReference type="ARBA" id="ARBA00022679"/>
    </source>
</evidence>
<dbReference type="PANTHER" id="PTHR46401:SF2">
    <property type="entry name" value="GLYCOSYLTRANSFERASE WBBK-RELATED"/>
    <property type="match status" value="1"/>
</dbReference>
<sequence length="376" mass="42956">MTYDVAHLTILHEIDDNRIFHKEVQSLRKLYKVLLVAPESNIEISDSISFKKRRGIKRALAHIDILRLAYKSKAQIIHYHDPELFFVAGILKLCQRTIIFDSHEDVPQDMLNKPYLNSLLRIVFYTALIGITKIIGLWFDAIICATEEIASRFPAHKTTVVKNFARGSEFSSDTININPLEMEYDFIYVGTISEDRGILQILESLSKIKSNRKIKSIVVGPIHSSSLERKIKEMSKDIDVTFTGSLSRRKLLSFLSASKIAMVTLHPTSTYIESLPVKLFEYMMAGRHIIASNFSKWKSIAGEIDNIEFVDPLDTDVIANAMQNGLKITSNEYSANARKSMQFAQANYSWESQAAILFEVYRRLNREKNSHSESVR</sequence>
<dbReference type="Pfam" id="PF00534">
    <property type="entry name" value="Glycos_transf_1"/>
    <property type="match status" value="1"/>
</dbReference>
<accession>A0ABQ2GU59</accession>
<keyword evidence="1 3" id="KW-0808">Transferase</keyword>
<dbReference type="Gene3D" id="3.40.50.2000">
    <property type="entry name" value="Glycogen Phosphorylase B"/>
    <property type="match status" value="2"/>
</dbReference>
<feature type="domain" description="Glycosyl transferase family 1" evidence="2">
    <location>
        <begin position="181"/>
        <end position="338"/>
    </location>
</feature>
<proteinExistence type="predicted"/>
<name>A0ABQ2GU59_9DEIO</name>
<dbReference type="GO" id="GO:0016740">
    <property type="term" value="F:transferase activity"/>
    <property type="evidence" value="ECO:0007669"/>
    <property type="project" value="UniProtKB-KW"/>
</dbReference>
<protein>
    <submittedName>
        <fullName evidence="3">Glycosyl transferase</fullName>
    </submittedName>
</protein>
<dbReference type="RefSeq" id="WP_188904466.1">
    <property type="nucleotide sequence ID" value="NZ_BMOM01000018.1"/>
</dbReference>
<dbReference type="InterPro" id="IPR001296">
    <property type="entry name" value="Glyco_trans_1"/>
</dbReference>
<comment type="caution">
    <text evidence="3">The sequence shown here is derived from an EMBL/GenBank/DDBJ whole genome shotgun (WGS) entry which is preliminary data.</text>
</comment>
<dbReference type="EMBL" id="BMOM01000018">
    <property type="protein sequence ID" value="GGM13447.1"/>
    <property type="molecule type" value="Genomic_DNA"/>
</dbReference>
<evidence type="ECO:0000313" key="3">
    <source>
        <dbReference type="EMBL" id="GGM13447.1"/>
    </source>
</evidence>
<gene>
    <name evidence="3" type="ORF">GCM10010841_22590</name>
</gene>
<organism evidence="3 4">
    <name type="scientific">Deinococcus aerophilus</name>
    <dbReference type="NCBI Taxonomy" id="522488"/>
    <lineage>
        <taxon>Bacteria</taxon>
        <taxon>Thermotogati</taxon>
        <taxon>Deinococcota</taxon>
        <taxon>Deinococci</taxon>
        <taxon>Deinococcales</taxon>
        <taxon>Deinococcaceae</taxon>
        <taxon>Deinococcus</taxon>
    </lineage>
</organism>
<evidence type="ECO:0000313" key="4">
    <source>
        <dbReference type="Proteomes" id="UP000661918"/>
    </source>
</evidence>